<evidence type="ECO:0000256" key="2">
    <source>
        <dbReference type="ARBA" id="ARBA00022679"/>
    </source>
</evidence>
<dbReference type="Gene3D" id="3.90.470.20">
    <property type="entry name" value="4'-phosphopantetheinyl transferase domain"/>
    <property type="match status" value="1"/>
</dbReference>
<gene>
    <name evidence="8 11" type="primary">acpS</name>
    <name evidence="11" type="ORF">DMP06_05405</name>
</gene>
<comment type="subcellular location">
    <subcellularLocation>
        <location evidence="8">Cytoplasm</location>
    </subcellularLocation>
</comment>
<keyword evidence="12" id="KW-1185">Reference proteome</keyword>
<dbReference type="Pfam" id="PF01648">
    <property type="entry name" value="ACPS"/>
    <property type="match status" value="1"/>
</dbReference>
<keyword evidence="2 8" id="KW-0808">Transferase</keyword>
<dbReference type="Proteomes" id="UP000269591">
    <property type="component" value="Unassembled WGS sequence"/>
</dbReference>
<dbReference type="GO" id="GO:0000287">
    <property type="term" value="F:magnesium ion binding"/>
    <property type="evidence" value="ECO:0007669"/>
    <property type="project" value="UniProtKB-UniRule"/>
</dbReference>
<comment type="cofactor">
    <cofactor evidence="8">
        <name>Mg(2+)</name>
        <dbReference type="ChEBI" id="CHEBI:18420"/>
    </cofactor>
</comment>
<evidence type="ECO:0000256" key="5">
    <source>
        <dbReference type="ARBA" id="ARBA00022842"/>
    </source>
</evidence>
<reference evidence="12" key="1">
    <citation type="submission" date="2018-05" db="EMBL/GenBank/DDBJ databases">
        <title>Genome Sequencing of selected type strains of the family Eggerthellaceae.</title>
        <authorList>
            <person name="Danylec N."/>
            <person name="Stoll D.A."/>
            <person name="Doetsch A."/>
            <person name="Huch M."/>
        </authorList>
    </citation>
    <scope>NUCLEOTIDE SEQUENCE [LARGE SCALE GENOMIC DNA]</scope>
    <source>
        <strain evidence="12">DSM 24851</strain>
    </source>
</reference>
<organism evidence="11 12">
    <name type="scientific">Slackia equolifaciens</name>
    <dbReference type="NCBI Taxonomy" id="498718"/>
    <lineage>
        <taxon>Bacteria</taxon>
        <taxon>Bacillati</taxon>
        <taxon>Actinomycetota</taxon>
        <taxon>Coriobacteriia</taxon>
        <taxon>Eggerthellales</taxon>
        <taxon>Eggerthellaceae</taxon>
        <taxon>Slackia</taxon>
    </lineage>
</organism>
<evidence type="ECO:0000313" key="12">
    <source>
        <dbReference type="Proteomes" id="UP000269591"/>
    </source>
</evidence>
<dbReference type="OrthoDB" id="517356at2"/>
<name>A0A3N0AZS4_9ACTN</name>
<dbReference type="EMBL" id="QIBX01000007">
    <property type="protein sequence ID" value="RNL40371.1"/>
    <property type="molecule type" value="Genomic_DNA"/>
</dbReference>
<evidence type="ECO:0000259" key="10">
    <source>
        <dbReference type="Pfam" id="PF01648"/>
    </source>
</evidence>
<sequence length="207" mass="21823">MPVGLGVDIVEIDRMRRILDRTPSFARKVFTQGEQDYCNAKANPATHYAARFAAKEAVCKALGTGILTDGITMQDVEVIRDSRGKPAVALHGAAARIAADQGVVDVPLSLTYTHSVAVANAVAITKASQAEREKHRDVKAELAQQFKELRGMLDDLSGETASAAHKAQEADAQEPQEADAQEPADAADVEPFPNVSSSGVSGGGGSR</sequence>
<keyword evidence="6 8" id="KW-0443">Lipid metabolism</keyword>
<dbReference type="NCBIfam" id="TIGR00516">
    <property type="entry name" value="acpS"/>
    <property type="match status" value="1"/>
</dbReference>
<dbReference type="RefSeq" id="WP_123208727.1">
    <property type="nucleotide sequence ID" value="NZ_JBHTHO010000015.1"/>
</dbReference>
<dbReference type="SUPFAM" id="SSF56214">
    <property type="entry name" value="4'-phosphopantetheinyl transferase"/>
    <property type="match status" value="1"/>
</dbReference>
<evidence type="ECO:0000256" key="3">
    <source>
        <dbReference type="ARBA" id="ARBA00022723"/>
    </source>
</evidence>
<feature type="region of interest" description="Disordered" evidence="9">
    <location>
        <begin position="158"/>
        <end position="207"/>
    </location>
</feature>
<evidence type="ECO:0000256" key="8">
    <source>
        <dbReference type="HAMAP-Rule" id="MF_00101"/>
    </source>
</evidence>
<dbReference type="InterPro" id="IPR037143">
    <property type="entry name" value="4-PPantetheinyl_Trfase_dom_sf"/>
</dbReference>
<proteinExistence type="inferred from homology"/>
<evidence type="ECO:0000313" key="11">
    <source>
        <dbReference type="EMBL" id="RNL40371.1"/>
    </source>
</evidence>
<feature type="binding site" evidence="8">
    <location>
        <position position="8"/>
    </location>
    <ligand>
        <name>Mg(2+)</name>
        <dbReference type="ChEBI" id="CHEBI:18420"/>
    </ligand>
</feature>
<evidence type="ECO:0000256" key="1">
    <source>
        <dbReference type="ARBA" id="ARBA00022516"/>
    </source>
</evidence>
<feature type="domain" description="4'-phosphopantetheinyl transferase" evidence="10">
    <location>
        <begin position="4"/>
        <end position="102"/>
    </location>
</feature>
<evidence type="ECO:0000256" key="7">
    <source>
        <dbReference type="ARBA" id="ARBA00023160"/>
    </source>
</evidence>
<dbReference type="GO" id="GO:0008897">
    <property type="term" value="F:holo-[acyl-carrier-protein] synthase activity"/>
    <property type="evidence" value="ECO:0007669"/>
    <property type="project" value="UniProtKB-UniRule"/>
</dbReference>
<comment type="catalytic activity">
    <reaction evidence="8">
        <text>apo-[ACP] + CoA = holo-[ACP] + adenosine 3',5'-bisphosphate + H(+)</text>
        <dbReference type="Rhea" id="RHEA:12068"/>
        <dbReference type="Rhea" id="RHEA-COMP:9685"/>
        <dbReference type="Rhea" id="RHEA-COMP:9690"/>
        <dbReference type="ChEBI" id="CHEBI:15378"/>
        <dbReference type="ChEBI" id="CHEBI:29999"/>
        <dbReference type="ChEBI" id="CHEBI:57287"/>
        <dbReference type="ChEBI" id="CHEBI:58343"/>
        <dbReference type="ChEBI" id="CHEBI:64479"/>
        <dbReference type="EC" id="2.7.8.7"/>
    </reaction>
</comment>
<feature type="binding site" evidence="8">
    <location>
        <position position="56"/>
    </location>
    <ligand>
        <name>Mg(2+)</name>
        <dbReference type="ChEBI" id="CHEBI:18420"/>
    </ligand>
</feature>
<dbReference type="EC" id="2.7.8.7" evidence="8"/>
<protein>
    <recommendedName>
        <fullName evidence="8">Holo-[acyl-carrier-protein] synthase</fullName>
        <shortName evidence="8">Holo-ACP synthase</shortName>
        <ecNumber evidence="8">2.7.8.7</ecNumber>
    </recommendedName>
    <alternativeName>
        <fullName evidence="8">4'-phosphopantetheinyl transferase AcpS</fullName>
    </alternativeName>
</protein>
<keyword evidence="5 8" id="KW-0460">Magnesium</keyword>
<feature type="compositionally biased region" description="Acidic residues" evidence="9">
    <location>
        <begin position="171"/>
        <end position="188"/>
    </location>
</feature>
<evidence type="ECO:0000256" key="4">
    <source>
        <dbReference type="ARBA" id="ARBA00022832"/>
    </source>
</evidence>
<dbReference type="GO" id="GO:0005737">
    <property type="term" value="C:cytoplasm"/>
    <property type="evidence" value="ECO:0007669"/>
    <property type="project" value="UniProtKB-SubCell"/>
</dbReference>
<dbReference type="InterPro" id="IPR008278">
    <property type="entry name" value="4-PPantetheinyl_Trfase_dom"/>
</dbReference>
<comment type="similarity">
    <text evidence="8">Belongs to the P-Pant transferase superfamily. AcpS family.</text>
</comment>
<evidence type="ECO:0000256" key="9">
    <source>
        <dbReference type="SAM" id="MobiDB-lite"/>
    </source>
</evidence>
<dbReference type="InterPro" id="IPR002582">
    <property type="entry name" value="ACPS"/>
</dbReference>
<dbReference type="InterPro" id="IPR004568">
    <property type="entry name" value="Ppantetheine-prot_Trfase_dom"/>
</dbReference>
<dbReference type="HAMAP" id="MF_00101">
    <property type="entry name" value="AcpS"/>
    <property type="match status" value="1"/>
</dbReference>
<keyword evidence="1 8" id="KW-0444">Lipid biosynthesis</keyword>
<comment type="caution">
    <text evidence="11">The sequence shown here is derived from an EMBL/GenBank/DDBJ whole genome shotgun (WGS) entry which is preliminary data.</text>
</comment>
<accession>A0A3N0AZS4</accession>
<dbReference type="AlphaFoldDB" id="A0A3N0AZS4"/>
<keyword evidence="3 8" id="KW-0479">Metal-binding</keyword>
<comment type="function">
    <text evidence="8">Transfers the 4'-phosphopantetheine moiety from coenzyme A to a Ser of acyl-carrier-protein.</text>
</comment>
<dbReference type="NCBIfam" id="TIGR00556">
    <property type="entry name" value="pantethn_trn"/>
    <property type="match status" value="1"/>
</dbReference>
<keyword evidence="4 8" id="KW-0276">Fatty acid metabolism</keyword>
<keyword evidence="8" id="KW-0963">Cytoplasm</keyword>
<keyword evidence="7 8" id="KW-0275">Fatty acid biosynthesis</keyword>
<dbReference type="GO" id="GO:0006633">
    <property type="term" value="P:fatty acid biosynthetic process"/>
    <property type="evidence" value="ECO:0007669"/>
    <property type="project" value="UniProtKB-UniRule"/>
</dbReference>
<evidence type="ECO:0000256" key="6">
    <source>
        <dbReference type="ARBA" id="ARBA00023098"/>
    </source>
</evidence>